<keyword evidence="6 7" id="KW-0067">ATP-binding</keyword>
<dbReference type="PROSITE" id="PS50011">
    <property type="entry name" value="PROTEIN_KINASE_DOM"/>
    <property type="match status" value="1"/>
</dbReference>
<dbReference type="Proteomes" id="UP000199025">
    <property type="component" value="Unassembled WGS sequence"/>
</dbReference>
<evidence type="ECO:0000313" key="10">
    <source>
        <dbReference type="EMBL" id="SFJ38246.1"/>
    </source>
</evidence>
<evidence type="ECO:0000256" key="5">
    <source>
        <dbReference type="ARBA" id="ARBA00022777"/>
    </source>
</evidence>
<dbReference type="InterPro" id="IPR017441">
    <property type="entry name" value="Protein_kinase_ATP_BS"/>
</dbReference>
<evidence type="ECO:0000256" key="1">
    <source>
        <dbReference type="ARBA" id="ARBA00012513"/>
    </source>
</evidence>
<evidence type="ECO:0000256" key="6">
    <source>
        <dbReference type="ARBA" id="ARBA00022840"/>
    </source>
</evidence>
<evidence type="ECO:0000256" key="8">
    <source>
        <dbReference type="SAM" id="MobiDB-lite"/>
    </source>
</evidence>
<dbReference type="AlphaFoldDB" id="A0A1I3QYS4"/>
<dbReference type="OrthoDB" id="9762169at2"/>
<feature type="domain" description="Protein kinase" evidence="9">
    <location>
        <begin position="17"/>
        <end position="272"/>
    </location>
</feature>
<dbReference type="Gene3D" id="1.10.510.10">
    <property type="entry name" value="Transferase(Phosphotransferase) domain 1"/>
    <property type="match status" value="1"/>
</dbReference>
<evidence type="ECO:0000259" key="9">
    <source>
        <dbReference type="PROSITE" id="PS50011"/>
    </source>
</evidence>
<dbReference type="CDD" id="cd14014">
    <property type="entry name" value="STKc_PknB_like"/>
    <property type="match status" value="1"/>
</dbReference>
<dbReference type="InterPro" id="IPR011009">
    <property type="entry name" value="Kinase-like_dom_sf"/>
</dbReference>
<dbReference type="InterPro" id="IPR008271">
    <property type="entry name" value="Ser/Thr_kinase_AS"/>
</dbReference>
<dbReference type="Pfam" id="PF00069">
    <property type="entry name" value="Pkinase"/>
    <property type="match status" value="1"/>
</dbReference>
<gene>
    <name evidence="10" type="ORF">SAMN05421835_10522</name>
</gene>
<dbReference type="Gene3D" id="3.30.200.20">
    <property type="entry name" value="Phosphorylase Kinase, domain 1"/>
    <property type="match status" value="1"/>
</dbReference>
<name>A0A1I3QYS4_9PSEU</name>
<reference evidence="10 11" key="1">
    <citation type="submission" date="2016-10" db="EMBL/GenBank/DDBJ databases">
        <authorList>
            <person name="de Groot N.N."/>
        </authorList>
    </citation>
    <scope>NUCLEOTIDE SEQUENCE [LARGE SCALE GENOMIC DNA]</scope>
    <source>
        <strain evidence="10 11">DSM 44468</strain>
    </source>
</reference>
<dbReference type="InterPro" id="IPR000719">
    <property type="entry name" value="Prot_kinase_dom"/>
</dbReference>
<dbReference type="GO" id="GO:0004674">
    <property type="term" value="F:protein serine/threonine kinase activity"/>
    <property type="evidence" value="ECO:0007669"/>
    <property type="project" value="UniProtKB-KW"/>
</dbReference>
<dbReference type="SMART" id="SM00220">
    <property type="entry name" value="S_TKc"/>
    <property type="match status" value="1"/>
</dbReference>
<dbReference type="PROSITE" id="PS00108">
    <property type="entry name" value="PROTEIN_KINASE_ST"/>
    <property type="match status" value="1"/>
</dbReference>
<dbReference type="RefSeq" id="WP_091505689.1">
    <property type="nucleotide sequence ID" value="NZ_FORP01000005.1"/>
</dbReference>
<keyword evidence="11" id="KW-1185">Reference proteome</keyword>
<evidence type="ECO:0000256" key="4">
    <source>
        <dbReference type="ARBA" id="ARBA00022741"/>
    </source>
</evidence>
<dbReference type="EMBL" id="FORP01000005">
    <property type="protein sequence ID" value="SFJ38246.1"/>
    <property type="molecule type" value="Genomic_DNA"/>
</dbReference>
<evidence type="ECO:0000256" key="3">
    <source>
        <dbReference type="ARBA" id="ARBA00022679"/>
    </source>
</evidence>
<keyword evidence="5 10" id="KW-0418">Kinase</keyword>
<keyword evidence="4 7" id="KW-0547">Nucleotide-binding</keyword>
<proteinExistence type="predicted"/>
<dbReference type="SUPFAM" id="SSF56112">
    <property type="entry name" value="Protein kinase-like (PK-like)"/>
    <property type="match status" value="1"/>
</dbReference>
<dbReference type="PANTHER" id="PTHR43289">
    <property type="entry name" value="MITOGEN-ACTIVATED PROTEIN KINASE KINASE KINASE 20-RELATED"/>
    <property type="match status" value="1"/>
</dbReference>
<dbReference type="PROSITE" id="PS00107">
    <property type="entry name" value="PROTEIN_KINASE_ATP"/>
    <property type="match status" value="1"/>
</dbReference>
<dbReference type="EC" id="2.7.11.1" evidence="1"/>
<dbReference type="PANTHER" id="PTHR43289:SF6">
    <property type="entry name" value="SERINE_THREONINE-PROTEIN KINASE NEKL-3"/>
    <property type="match status" value="1"/>
</dbReference>
<keyword evidence="2 10" id="KW-0723">Serine/threonine-protein kinase</keyword>
<dbReference type="STRING" id="115433.SAMN05421835_10522"/>
<evidence type="ECO:0000313" key="11">
    <source>
        <dbReference type="Proteomes" id="UP000199025"/>
    </source>
</evidence>
<keyword evidence="3" id="KW-0808">Transferase</keyword>
<dbReference type="GO" id="GO:0005524">
    <property type="term" value="F:ATP binding"/>
    <property type="evidence" value="ECO:0007669"/>
    <property type="project" value="UniProtKB-UniRule"/>
</dbReference>
<protein>
    <recommendedName>
        <fullName evidence="1">non-specific serine/threonine protein kinase</fullName>
        <ecNumber evidence="1">2.7.11.1</ecNumber>
    </recommendedName>
</protein>
<accession>A0A1I3QYS4</accession>
<evidence type="ECO:0000256" key="7">
    <source>
        <dbReference type="PROSITE-ProRule" id="PRU10141"/>
    </source>
</evidence>
<feature type="binding site" evidence="7">
    <location>
        <position position="46"/>
    </location>
    <ligand>
        <name>ATP</name>
        <dbReference type="ChEBI" id="CHEBI:30616"/>
    </ligand>
</feature>
<evidence type="ECO:0000256" key="2">
    <source>
        <dbReference type="ARBA" id="ARBA00022527"/>
    </source>
</evidence>
<sequence>MTSARAGAVGELVAGRYRLLAELGCGAMGSVWRAFDERLQRKVAVKQVVPADHGSADEIRERVLREGRIAARLQHPHAVAVFDVVEDDGTPVLVMEYLQARNLAEVLAERGRLPVPEAAQIGAEIAEALAAAHVAGIVHRDVKPGNVLLSEEGAKLTDFGIAHAVGDATITAAGVVAGTPTYLAPETVHGKRPAPGSDVFSLGATLYNAVEGVPPFGRDPENPYAVLFRIAAGELRPPELAGPLSPVLTAMLAPEPADRPTADEAATLLRVIADGQSLPEPAPRRRWLLATVAGGLAAAALLAYLVVDAPPAGTASPAAPPPPVVAPVLTAADRERAVSDYYALLPARAGEAWGRLTAQRRGEGQDGYRQYWAQVASLTVVSPPRADGEAVTVGLELLLADGTRVHEVHHVELQGLLLGADTLVTSERTAPAPPPPPPPSPVPAPPPVVVTEVRAPAVPVGPDVAHGKRLGHAKKP</sequence>
<feature type="compositionally biased region" description="Pro residues" evidence="8">
    <location>
        <begin position="431"/>
        <end position="448"/>
    </location>
</feature>
<feature type="region of interest" description="Disordered" evidence="8">
    <location>
        <begin position="426"/>
        <end position="448"/>
    </location>
</feature>
<organism evidence="10 11">
    <name type="scientific">Amycolatopsis sacchari</name>
    <dbReference type="NCBI Taxonomy" id="115433"/>
    <lineage>
        <taxon>Bacteria</taxon>
        <taxon>Bacillati</taxon>
        <taxon>Actinomycetota</taxon>
        <taxon>Actinomycetes</taxon>
        <taxon>Pseudonocardiales</taxon>
        <taxon>Pseudonocardiaceae</taxon>
        <taxon>Amycolatopsis</taxon>
    </lineage>
</organism>